<feature type="transmembrane region" description="Helical" evidence="1">
    <location>
        <begin position="37"/>
        <end position="54"/>
    </location>
</feature>
<evidence type="ECO:0000313" key="2">
    <source>
        <dbReference type="EMBL" id="SHF81814.1"/>
    </source>
</evidence>
<accession>A0A1M5ERQ2</accession>
<dbReference type="GO" id="GO:0005524">
    <property type="term" value="F:ATP binding"/>
    <property type="evidence" value="ECO:0007669"/>
    <property type="project" value="InterPro"/>
</dbReference>
<dbReference type="RefSeq" id="WP_073232490.1">
    <property type="nucleotide sequence ID" value="NZ_FQUQ01000003.1"/>
</dbReference>
<organism evidence="2 3">
    <name type="scientific">Pedobacter caeni</name>
    <dbReference type="NCBI Taxonomy" id="288992"/>
    <lineage>
        <taxon>Bacteria</taxon>
        <taxon>Pseudomonadati</taxon>
        <taxon>Bacteroidota</taxon>
        <taxon>Sphingobacteriia</taxon>
        <taxon>Sphingobacteriales</taxon>
        <taxon>Sphingobacteriaceae</taxon>
        <taxon>Pedobacter</taxon>
    </lineage>
</organism>
<feature type="transmembrane region" description="Helical" evidence="1">
    <location>
        <begin position="66"/>
        <end position="89"/>
    </location>
</feature>
<gene>
    <name evidence="2" type="ORF">SAMN04488522_103760</name>
</gene>
<dbReference type="AlphaFoldDB" id="A0A1M5ERQ2"/>
<keyword evidence="1" id="KW-1133">Transmembrane helix</keyword>
<dbReference type="Gene3D" id="3.40.50.300">
    <property type="entry name" value="P-loop containing nucleotide triphosphate hydrolases"/>
    <property type="match status" value="1"/>
</dbReference>
<dbReference type="EMBL" id="FQUQ01000003">
    <property type="protein sequence ID" value="SHF81814.1"/>
    <property type="molecule type" value="Genomic_DNA"/>
</dbReference>
<evidence type="ECO:0000256" key="1">
    <source>
        <dbReference type="SAM" id="Phobius"/>
    </source>
</evidence>
<dbReference type="OrthoDB" id="927105at2"/>
<keyword evidence="1" id="KW-0472">Membrane</keyword>
<sequence>MRFITRKDVLLQLKRDLIGKDAYRGVTLTYSWMANQFGHFSLGFIPTFILYTILSSKTEMKHVEIWSPLIIWGFWILFEACNFLGPLLLNTSIKKSASGKKTYIFDPEWSNVTFDTLTDLCFFGIGALGCSLICVYSPAIMIGFIILCLLSLYPSYYWYSTKMHLQNAGYPFQLRLSQWNFKMQDQHKKMIKDFLRSEEKGKHLLLFGSKGSGKTSLSVGIATELSIRNNRCSYVTATKLLSMFFEQSDSSSLSPGSWTWHDSSLLVIDDINPGGLIKKDILRATLFYELLNNPQYGPFNIQHIKAMNIIWVMGNEEPTEQVEERWETLLGTIGVPQSDIITVNLGGV</sequence>
<keyword evidence="3" id="KW-1185">Reference proteome</keyword>
<reference evidence="3" key="1">
    <citation type="submission" date="2016-11" db="EMBL/GenBank/DDBJ databases">
        <authorList>
            <person name="Varghese N."/>
            <person name="Submissions S."/>
        </authorList>
    </citation>
    <scope>NUCLEOTIDE SEQUENCE [LARGE SCALE GENOMIC DNA]</scope>
    <source>
        <strain evidence="3">DSM 16990</strain>
    </source>
</reference>
<name>A0A1M5ERQ2_9SPHI</name>
<dbReference type="STRING" id="288992.SAMN04488522_103760"/>
<evidence type="ECO:0000313" key="3">
    <source>
        <dbReference type="Proteomes" id="UP000184287"/>
    </source>
</evidence>
<dbReference type="Proteomes" id="UP000184287">
    <property type="component" value="Unassembled WGS sequence"/>
</dbReference>
<dbReference type="InterPro" id="IPR027417">
    <property type="entry name" value="P-loop_NTPase"/>
</dbReference>
<protein>
    <submittedName>
        <fullName evidence="2">IstB-like ATP binding protein</fullName>
    </submittedName>
</protein>
<dbReference type="SUPFAM" id="SSF52540">
    <property type="entry name" value="P-loop containing nucleoside triphosphate hydrolases"/>
    <property type="match status" value="1"/>
</dbReference>
<dbReference type="CDD" id="cd00009">
    <property type="entry name" value="AAA"/>
    <property type="match status" value="1"/>
</dbReference>
<proteinExistence type="predicted"/>
<feature type="transmembrane region" description="Helical" evidence="1">
    <location>
        <begin position="122"/>
        <end position="153"/>
    </location>
</feature>
<keyword evidence="1" id="KW-0812">Transmembrane</keyword>